<evidence type="ECO:0000256" key="1">
    <source>
        <dbReference type="SAM" id="MobiDB-lite"/>
    </source>
</evidence>
<accession>A0A382C3A4</accession>
<evidence type="ECO:0000313" key="2">
    <source>
        <dbReference type="EMBL" id="SVB20556.1"/>
    </source>
</evidence>
<feature type="non-terminal residue" evidence="2">
    <location>
        <position position="86"/>
    </location>
</feature>
<dbReference type="EMBL" id="UINC01032611">
    <property type="protein sequence ID" value="SVB20556.1"/>
    <property type="molecule type" value="Genomic_DNA"/>
</dbReference>
<sequence>DRGWGDTVPASRNRSKGRFHAGRAVDHRWRGDHRLQHDLRFLQGNSRDRGQARPSAAQIRQATGPADECTQRTVPRPWRGSDLHVL</sequence>
<dbReference type="AlphaFoldDB" id="A0A382C3A4"/>
<organism evidence="2">
    <name type="scientific">marine metagenome</name>
    <dbReference type="NCBI Taxonomy" id="408172"/>
    <lineage>
        <taxon>unclassified sequences</taxon>
        <taxon>metagenomes</taxon>
        <taxon>ecological metagenomes</taxon>
    </lineage>
</organism>
<gene>
    <name evidence="2" type="ORF">METZ01_LOCUS173410</name>
</gene>
<reference evidence="2" key="1">
    <citation type="submission" date="2018-05" db="EMBL/GenBank/DDBJ databases">
        <authorList>
            <person name="Lanie J.A."/>
            <person name="Ng W.-L."/>
            <person name="Kazmierczak K.M."/>
            <person name="Andrzejewski T.M."/>
            <person name="Davidsen T.M."/>
            <person name="Wayne K.J."/>
            <person name="Tettelin H."/>
            <person name="Glass J.I."/>
            <person name="Rusch D."/>
            <person name="Podicherti R."/>
            <person name="Tsui H.-C.T."/>
            <person name="Winkler M.E."/>
        </authorList>
    </citation>
    <scope>NUCLEOTIDE SEQUENCE</scope>
</reference>
<name>A0A382C3A4_9ZZZZ</name>
<feature type="non-terminal residue" evidence="2">
    <location>
        <position position="1"/>
    </location>
</feature>
<feature type="region of interest" description="Disordered" evidence="1">
    <location>
        <begin position="43"/>
        <end position="86"/>
    </location>
</feature>
<proteinExistence type="predicted"/>
<protein>
    <submittedName>
        <fullName evidence="2">Uncharacterized protein</fullName>
    </submittedName>
</protein>